<organism evidence="13 14">
    <name type="scientific">Actinomycetospora termitidis</name>
    <dbReference type="NCBI Taxonomy" id="3053470"/>
    <lineage>
        <taxon>Bacteria</taxon>
        <taxon>Bacillati</taxon>
        <taxon>Actinomycetota</taxon>
        <taxon>Actinomycetes</taxon>
        <taxon>Pseudonocardiales</taxon>
        <taxon>Pseudonocardiaceae</taxon>
        <taxon>Actinomycetospora</taxon>
    </lineage>
</organism>
<evidence type="ECO:0000256" key="9">
    <source>
        <dbReference type="ARBA" id="ARBA00023315"/>
    </source>
</evidence>
<dbReference type="InterPro" id="IPR009721">
    <property type="entry name" value="O-acyltransferase_WSD1_C"/>
</dbReference>
<evidence type="ECO:0000313" key="14">
    <source>
        <dbReference type="Proteomes" id="UP001231924"/>
    </source>
</evidence>
<dbReference type="Pfam" id="PF06974">
    <property type="entry name" value="WS_DGAT_C"/>
    <property type="match status" value="1"/>
</dbReference>
<sequence length="488" mass="51576">MTRRVNPAETVGAREIGNSGEYGTRVVVDSPRRLNALEAMMWRAEADPRLRHPVVIVDLLDVEPIWDRVLDSHDRATRSVPRLRDRVLEPWWGWGLPEWSADPSFSLAFHVRRMRLAEPGGLSSLLDVAATWAATPFDRARPPWEALLVTGLDGGGAGYLLKVHHSLADGVGLVQILSLLHGHGREPEPAGPVEVSPSRDGRSRFGLTAARTVGMLGAAPAALLGGVSAMVGVAAGHARHPVTAARDGAAFAASAARAAVPHHVHPSPLLRHRSLNRRFLVWDVELEGLRRAGRAAGGSLNDAYVAAVLGGVARYHRRMGEPVPARVPVGMPVNTRVGSDALGGNHWAGLRFAAPVGEDDAAVRIRLVRDIVAGLRQERITDALGLIAPLLAALPPVVLARVQGGATRGNDVQVSNIPGMTRLAFVAGARIERSYAFGPLPGGAVMVALLSDADTCHVGATVDPAAVTAPEVLTACVEEAFAEVLALG</sequence>
<evidence type="ECO:0000256" key="4">
    <source>
        <dbReference type="ARBA" id="ARBA00013244"/>
    </source>
</evidence>
<dbReference type="EMBL" id="JASVWF010000008">
    <property type="protein sequence ID" value="MDL5159684.1"/>
    <property type="molecule type" value="Genomic_DNA"/>
</dbReference>
<dbReference type="Proteomes" id="UP001231924">
    <property type="component" value="Unassembled WGS sequence"/>
</dbReference>
<evidence type="ECO:0000313" key="13">
    <source>
        <dbReference type="EMBL" id="MDL5159684.1"/>
    </source>
</evidence>
<evidence type="ECO:0000256" key="1">
    <source>
        <dbReference type="ARBA" id="ARBA00004771"/>
    </source>
</evidence>
<keyword evidence="5" id="KW-0444">Lipid biosynthesis</keyword>
<comment type="catalytic activity">
    <reaction evidence="10">
        <text>an acyl-CoA + a 1,2-diacyl-sn-glycerol = a triacyl-sn-glycerol + CoA</text>
        <dbReference type="Rhea" id="RHEA:10868"/>
        <dbReference type="ChEBI" id="CHEBI:17815"/>
        <dbReference type="ChEBI" id="CHEBI:57287"/>
        <dbReference type="ChEBI" id="CHEBI:58342"/>
        <dbReference type="ChEBI" id="CHEBI:64615"/>
        <dbReference type="EC" id="2.3.1.20"/>
    </reaction>
</comment>
<evidence type="ECO:0000256" key="3">
    <source>
        <dbReference type="ARBA" id="ARBA00009587"/>
    </source>
</evidence>
<keyword evidence="8" id="KW-0443">Lipid metabolism</keyword>
<protein>
    <recommendedName>
        <fullName evidence="4">diacylglycerol O-acyltransferase</fullName>
        <ecNumber evidence="4">2.3.1.20</ecNumber>
    </recommendedName>
</protein>
<accession>A0ABT7MG80</accession>
<name>A0ABT7MG80_9PSEU</name>
<dbReference type="EC" id="2.3.1.20" evidence="4"/>
<evidence type="ECO:0000256" key="8">
    <source>
        <dbReference type="ARBA" id="ARBA00023098"/>
    </source>
</evidence>
<gene>
    <name evidence="13" type="ORF">QRT03_27210</name>
</gene>
<evidence type="ECO:0000256" key="2">
    <source>
        <dbReference type="ARBA" id="ARBA00005189"/>
    </source>
</evidence>
<evidence type="ECO:0000259" key="12">
    <source>
        <dbReference type="Pfam" id="PF06974"/>
    </source>
</evidence>
<dbReference type="RefSeq" id="WP_286056289.1">
    <property type="nucleotide sequence ID" value="NZ_JASVWF010000008.1"/>
</dbReference>
<evidence type="ECO:0000256" key="5">
    <source>
        <dbReference type="ARBA" id="ARBA00022516"/>
    </source>
</evidence>
<keyword evidence="6" id="KW-0808">Transferase</keyword>
<reference evidence="13 14" key="1">
    <citation type="submission" date="2023-06" db="EMBL/GenBank/DDBJ databases">
        <title>Actinomycetospora Odt1-22.</title>
        <authorList>
            <person name="Supong K."/>
        </authorList>
    </citation>
    <scope>NUCLEOTIDE SEQUENCE [LARGE SCALE GENOMIC DNA]</scope>
    <source>
        <strain evidence="13 14">Odt1-22</strain>
    </source>
</reference>
<dbReference type="Pfam" id="PF03007">
    <property type="entry name" value="WS_DGAT_cat"/>
    <property type="match status" value="1"/>
</dbReference>
<feature type="domain" description="O-acyltransferase WSD1-like N-terminal" evidence="11">
    <location>
        <begin position="34"/>
        <end position="304"/>
    </location>
</feature>
<dbReference type="InterPro" id="IPR004255">
    <property type="entry name" value="O-acyltransferase_WSD1_N"/>
</dbReference>
<comment type="pathway">
    <text evidence="2">Lipid metabolism.</text>
</comment>
<dbReference type="InterPro" id="IPR045034">
    <property type="entry name" value="O-acyltransferase_WSD1-like"/>
</dbReference>
<proteinExistence type="inferred from homology"/>
<comment type="similarity">
    <text evidence="3">Belongs to the long-chain O-acyltransferase family.</text>
</comment>
<evidence type="ECO:0000256" key="10">
    <source>
        <dbReference type="ARBA" id="ARBA00048109"/>
    </source>
</evidence>
<evidence type="ECO:0000256" key="7">
    <source>
        <dbReference type="ARBA" id="ARBA00022798"/>
    </source>
</evidence>
<comment type="caution">
    <text evidence="13">The sequence shown here is derived from an EMBL/GenBank/DDBJ whole genome shotgun (WGS) entry which is preliminary data.</text>
</comment>
<evidence type="ECO:0000259" key="11">
    <source>
        <dbReference type="Pfam" id="PF03007"/>
    </source>
</evidence>
<keyword evidence="9" id="KW-0012">Acyltransferase</keyword>
<feature type="domain" description="O-acyltransferase WSD1 C-terminal" evidence="12">
    <location>
        <begin position="344"/>
        <end position="483"/>
    </location>
</feature>
<dbReference type="PANTHER" id="PTHR31650:SF1">
    <property type="entry name" value="WAX ESTER SYNTHASE_DIACYLGLYCEROL ACYLTRANSFERASE 4-RELATED"/>
    <property type="match status" value="1"/>
</dbReference>
<dbReference type="SUPFAM" id="SSF52777">
    <property type="entry name" value="CoA-dependent acyltransferases"/>
    <property type="match status" value="1"/>
</dbReference>
<keyword evidence="7" id="KW-0319">Glycerol metabolism</keyword>
<keyword evidence="14" id="KW-1185">Reference proteome</keyword>
<dbReference type="PANTHER" id="PTHR31650">
    <property type="entry name" value="O-ACYLTRANSFERASE (WSD1-LIKE) FAMILY PROTEIN"/>
    <property type="match status" value="1"/>
</dbReference>
<evidence type="ECO:0000256" key="6">
    <source>
        <dbReference type="ARBA" id="ARBA00022679"/>
    </source>
</evidence>
<comment type="pathway">
    <text evidence="1">Glycerolipid metabolism; triacylglycerol biosynthesis.</text>
</comment>